<name>A0ABS4IUU4_9BACL</name>
<reference evidence="1 2" key="1">
    <citation type="submission" date="2021-03" db="EMBL/GenBank/DDBJ databases">
        <title>Genomic Encyclopedia of Type Strains, Phase IV (KMG-IV): sequencing the most valuable type-strain genomes for metagenomic binning, comparative biology and taxonomic classification.</title>
        <authorList>
            <person name="Goeker M."/>
        </authorList>
    </citation>
    <scope>NUCLEOTIDE SEQUENCE [LARGE SCALE GENOMIC DNA]</scope>
    <source>
        <strain evidence="1 2">DSM 26048</strain>
    </source>
</reference>
<evidence type="ECO:0000313" key="1">
    <source>
        <dbReference type="EMBL" id="MBP1990344.1"/>
    </source>
</evidence>
<dbReference type="Proteomes" id="UP001519287">
    <property type="component" value="Unassembled WGS sequence"/>
</dbReference>
<comment type="caution">
    <text evidence="1">The sequence shown here is derived from an EMBL/GenBank/DDBJ whole genome shotgun (WGS) entry which is preliminary data.</text>
</comment>
<dbReference type="RefSeq" id="WP_209971120.1">
    <property type="nucleotide sequence ID" value="NZ_JAGGLB010000004.1"/>
</dbReference>
<sequence>MEQVKVTLKTNLGVFSVEEIVSDLDKENVYVLFAVCGDQGEWELSVGASPAADRERVYISVTDRSVQEVIIQEALPILINALEIKAMSPESQEDLLSYREAIKQLSSKRL</sequence>
<organism evidence="1 2">
    <name type="scientific">Paenibacillus eucommiae</name>
    <dbReference type="NCBI Taxonomy" id="1355755"/>
    <lineage>
        <taxon>Bacteria</taxon>
        <taxon>Bacillati</taxon>
        <taxon>Bacillota</taxon>
        <taxon>Bacilli</taxon>
        <taxon>Bacillales</taxon>
        <taxon>Paenibacillaceae</taxon>
        <taxon>Paenibacillus</taxon>
    </lineage>
</organism>
<accession>A0ABS4IUU4</accession>
<gene>
    <name evidence="1" type="ORF">J2Z66_001942</name>
</gene>
<evidence type="ECO:0000313" key="2">
    <source>
        <dbReference type="Proteomes" id="UP001519287"/>
    </source>
</evidence>
<dbReference type="EMBL" id="JAGGLB010000004">
    <property type="protein sequence ID" value="MBP1990344.1"/>
    <property type="molecule type" value="Genomic_DNA"/>
</dbReference>
<proteinExistence type="predicted"/>
<keyword evidence="2" id="KW-1185">Reference proteome</keyword>
<evidence type="ECO:0008006" key="3">
    <source>
        <dbReference type="Google" id="ProtNLM"/>
    </source>
</evidence>
<protein>
    <recommendedName>
        <fullName evidence="3">IDEAL domain-containing protein</fullName>
    </recommendedName>
</protein>